<feature type="transmembrane region" description="Helical" evidence="1">
    <location>
        <begin position="63"/>
        <end position="86"/>
    </location>
</feature>
<accession>A0A923DWG8</accession>
<evidence type="ECO:0000313" key="4">
    <source>
        <dbReference type="Proteomes" id="UP000601055"/>
    </source>
</evidence>
<feature type="transmembrane region" description="Helical" evidence="1">
    <location>
        <begin position="106"/>
        <end position="129"/>
    </location>
</feature>
<dbReference type="InterPro" id="IPR007492">
    <property type="entry name" value="LytTR_DNA-bd_dom"/>
</dbReference>
<feature type="transmembrane region" description="Helical" evidence="1">
    <location>
        <begin position="149"/>
        <end position="169"/>
    </location>
</feature>
<name>A0A923DWG8_9SPHI</name>
<reference evidence="3" key="1">
    <citation type="submission" date="2019-11" db="EMBL/GenBank/DDBJ databases">
        <title>Description of Pedobacter sp. LMG 31464T.</title>
        <authorList>
            <person name="Carlier A."/>
            <person name="Qi S."/>
            <person name="Vandamme P."/>
        </authorList>
    </citation>
    <scope>NUCLEOTIDE SEQUENCE</scope>
    <source>
        <strain evidence="3">LMG 31464</strain>
    </source>
</reference>
<dbReference type="PROSITE" id="PS50930">
    <property type="entry name" value="HTH_LYTTR"/>
    <property type="match status" value="1"/>
</dbReference>
<sequence length="316" mass="37181">MLKEKKYILLASPMPMRNTLHPEKVDSINYLKWPFRLILSIVVAHLITVEGQSKSSWQLFHQLNYWVALAFSVVASFLLIQMVHWITKWLDSKYDWVRSWLPRVLLQFVLGILLVLVLDILFIRGYFWVFNNDFDRSGYMTVEFPIIKWMVLSLNILYVAWFFAAHYFASSLVNQQLSSELDGFYQMREKQEGYQYTIETKLGNKVVMVLPQEVLCFEREENVGYVWMKDGRKYNIDLKMQELAELLDPLEFYQISRSLMFSLSAIKGYEKVKNKQANLILTDDFEVSVSLLVSRNRFDGFKKAFEASKGHALGKL</sequence>
<comment type="caution">
    <text evidence="3">The sequence shown here is derived from an EMBL/GenBank/DDBJ whole genome shotgun (WGS) entry which is preliminary data.</text>
</comment>
<evidence type="ECO:0000259" key="2">
    <source>
        <dbReference type="PROSITE" id="PS50930"/>
    </source>
</evidence>
<dbReference type="Gene3D" id="2.40.50.1020">
    <property type="entry name" value="LytTr DNA-binding domain"/>
    <property type="match status" value="1"/>
</dbReference>
<keyword evidence="1" id="KW-0472">Membrane</keyword>
<organism evidence="3 4">
    <name type="scientific">Pedobacter planticolens</name>
    <dbReference type="NCBI Taxonomy" id="2679964"/>
    <lineage>
        <taxon>Bacteria</taxon>
        <taxon>Pseudomonadati</taxon>
        <taxon>Bacteroidota</taxon>
        <taxon>Sphingobacteriia</taxon>
        <taxon>Sphingobacteriales</taxon>
        <taxon>Sphingobacteriaceae</taxon>
        <taxon>Pedobacter</taxon>
    </lineage>
</organism>
<protein>
    <recommendedName>
        <fullName evidence="2">HTH LytTR-type domain-containing protein</fullName>
    </recommendedName>
</protein>
<evidence type="ECO:0000313" key="3">
    <source>
        <dbReference type="EMBL" id="MBB2143945.1"/>
    </source>
</evidence>
<evidence type="ECO:0000256" key="1">
    <source>
        <dbReference type="SAM" id="Phobius"/>
    </source>
</evidence>
<dbReference type="Proteomes" id="UP000601055">
    <property type="component" value="Unassembled WGS sequence"/>
</dbReference>
<dbReference type="Pfam" id="PF04397">
    <property type="entry name" value="LytTR"/>
    <property type="match status" value="1"/>
</dbReference>
<keyword evidence="1" id="KW-1133">Transmembrane helix</keyword>
<gene>
    <name evidence="3" type="ORF">GM921_00480</name>
</gene>
<proteinExistence type="predicted"/>
<dbReference type="SMART" id="SM00850">
    <property type="entry name" value="LytTR"/>
    <property type="match status" value="1"/>
</dbReference>
<keyword evidence="1" id="KW-0812">Transmembrane</keyword>
<feature type="domain" description="HTH LytTR-type" evidence="2">
    <location>
        <begin position="198"/>
        <end position="307"/>
    </location>
</feature>
<dbReference type="GO" id="GO:0003677">
    <property type="term" value="F:DNA binding"/>
    <property type="evidence" value="ECO:0007669"/>
    <property type="project" value="InterPro"/>
</dbReference>
<dbReference type="AlphaFoldDB" id="A0A923DWG8"/>
<dbReference type="EMBL" id="WNXD01000001">
    <property type="protein sequence ID" value="MBB2143945.1"/>
    <property type="molecule type" value="Genomic_DNA"/>
</dbReference>
<keyword evidence="4" id="KW-1185">Reference proteome</keyword>